<evidence type="ECO:0000313" key="11">
    <source>
        <dbReference type="Proteomes" id="UP001214854"/>
    </source>
</evidence>
<keyword evidence="6 7" id="KW-0592">Phosphate transport</keyword>
<evidence type="ECO:0000256" key="5">
    <source>
        <dbReference type="ARBA" id="ARBA00022448"/>
    </source>
</evidence>
<proteinExistence type="inferred from homology"/>
<comment type="similarity">
    <text evidence="2 7">Belongs to the PstS family.</text>
</comment>
<dbReference type="RefSeq" id="WP_272748658.1">
    <property type="nucleotide sequence ID" value="NZ_JAQQKX010000010.1"/>
</dbReference>
<dbReference type="Pfam" id="PF12849">
    <property type="entry name" value="PBP_like_2"/>
    <property type="match status" value="1"/>
</dbReference>
<dbReference type="EMBL" id="JAQQKX010000010">
    <property type="protein sequence ID" value="MDC7684203.1"/>
    <property type="molecule type" value="Genomic_DNA"/>
</dbReference>
<evidence type="ECO:0000313" key="10">
    <source>
        <dbReference type="EMBL" id="MDC7684203.1"/>
    </source>
</evidence>
<evidence type="ECO:0000256" key="8">
    <source>
        <dbReference type="SAM" id="SignalP"/>
    </source>
</evidence>
<dbReference type="SUPFAM" id="SSF53850">
    <property type="entry name" value="Periplasmic binding protein-like II"/>
    <property type="match status" value="1"/>
</dbReference>
<dbReference type="NCBIfam" id="TIGR00975">
    <property type="entry name" value="3a0107s03"/>
    <property type="match status" value="1"/>
</dbReference>
<dbReference type="PROSITE" id="PS51257">
    <property type="entry name" value="PROKAR_LIPOPROTEIN"/>
    <property type="match status" value="1"/>
</dbReference>
<evidence type="ECO:0000259" key="9">
    <source>
        <dbReference type="Pfam" id="PF12849"/>
    </source>
</evidence>
<dbReference type="Gene3D" id="3.40.190.10">
    <property type="entry name" value="Periplasmic binding protein-like II"/>
    <property type="match status" value="2"/>
</dbReference>
<dbReference type="PANTHER" id="PTHR42996:SF1">
    <property type="entry name" value="PHOSPHATE-BINDING PROTEIN PSTS"/>
    <property type="match status" value="1"/>
</dbReference>
<dbReference type="InterPro" id="IPR005673">
    <property type="entry name" value="ABC_phos-bd_PstS"/>
</dbReference>
<keyword evidence="11" id="KW-1185">Reference proteome</keyword>
<sequence length="357" mass="36490">MFKPFAAAVGALVLLAACSSGEAPKTEAPASGGLTGAGSTFFAPLASKWAETFKGATASNVNYQSIGSGGGIKQIKAKTVDFGASDKPLSVEDLNAAGLYQFPVVMGGVVPVVNVPGVAAGKLNLTGQVLADIFMGKIKRWDDAALKALNPGLALPNLPITVVHRADGSGTTYLFTNYLAAVSAEWKSAVGASDALEWPTGLGGKGNEGVSAFVAQTTGSIGYVEFAYAVKTGAAYANLTNHDGQTVAPSAESFAAAAAGADWSKAPGNQLLLLDQPGAKSWPITGAVFVLVYKDQADAAKAKATLNFFDWAYTSGDAAAAELHYVPMPAEVKALIRAQWAKEITSGGQPVYVPAAK</sequence>
<dbReference type="CDD" id="cd13565">
    <property type="entry name" value="PBP2_PstS"/>
    <property type="match status" value="1"/>
</dbReference>
<evidence type="ECO:0000256" key="7">
    <source>
        <dbReference type="PIRNR" id="PIRNR002756"/>
    </source>
</evidence>
<evidence type="ECO:0000256" key="4">
    <source>
        <dbReference type="ARBA" id="ARBA00021889"/>
    </source>
</evidence>
<keyword evidence="5 7" id="KW-0813">Transport</keyword>
<protein>
    <recommendedName>
        <fullName evidence="4 7">Phosphate-binding protein PstS</fullName>
    </recommendedName>
</protein>
<evidence type="ECO:0000256" key="3">
    <source>
        <dbReference type="ARBA" id="ARBA00011529"/>
    </source>
</evidence>
<comment type="function">
    <text evidence="1 7">Part of the ABC transporter complex PstSACB involved in phosphate import.</text>
</comment>
<comment type="caution">
    <text evidence="10">The sequence shown here is derived from an EMBL/GenBank/DDBJ whole genome shotgun (WGS) entry which is preliminary data.</text>
</comment>
<name>A0ABT5HW97_9CAUL</name>
<dbReference type="NCBIfam" id="NF008171">
    <property type="entry name" value="PRK10918.1"/>
    <property type="match status" value="1"/>
</dbReference>
<comment type="subunit">
    <text evidence="3 7">The complex is composed of two ATP-binding proteins (PstB), two transmembrane proteins (PstC and PstA) and a solute-binding protein (PstS).</text>
</comment>
<dbReference type="PIRSF" id="PIRSF002756">
    <property type="entry name" value="PstS"/>
    <property type="match status" value="1"/>
</dbReference>
<feature type="chain" id="PRO_5045289007" description="Phosphate-binding protein PstS" evidence="8">
    <location>
        <begin position="23"/>
        <end position="357"/>
    </location>
</feature>
<accession>A0ABT5HW97</accession>
<organism evidence="10 11">
    <name type="scientific">Asticcacaulis aquaticus</name>
    <dbReference type="NCBI Taxonomy" id="2984212"/>
    <lineage>
        <taxon>Bacteria</taxon>
        <taxon>Pseudomonadati</taxon>
        <taxon>Pseudomonadota</taxon>
        <taxon>Alphaproteobacteria</taxon>
        <taxon>Caulobacterales</taxon>
        <taxon>Caulobacteraceae</taxon>
        <taxon>Asticcacaulis</taxon>
    </lineage>
</organism>
<reference evidence="10 11" key="1">
    <citation type="submission" date="2023-01" db="EMBL/GenBank/DDBJ databases">
        <title>Novel species of the genus Asticcacaulis isolated from rivers.</title>
        <authorList>
            <person name="Lu H."/>
        </authorList>
    </citation>
    <scope>NUCLEOTIDE SEQUENCE [LARGE SCALE GENOMIC DNA]</scope>
    <source>
        <strain evidence="10 11">BYS171W</strain>
    </source>
</reference>
<dbReference type="InterPro" id="IPR050962">
    <property type="entry name" value="Phosphate-bind_PstS"/>
</dbReference>
<evidence type="ECO:0000256" key="1">
    <source>
        <dbReference type="ARBA" id="ARBA00002841"/>
    </source>
</evidence>
<evidence type="ECO:0000256" key="2">
    <source>
        <dbReference type="ARBA" id="ARBA00008725"/>
    </source>
</evidence>
<gene>
    <name evidence="10" type="primary">pstS</name>
    <name evidence="10" type="ORF">PQU92_13005</name>
</gene>
<feature type="domain" description="PBP" evidence="9">
    <location>
        <begin position="24"/>
        <end position="312"/>
    </location>
</feature>
<feature type="signal peptide" evidence="8">
    <location>
        <begin position="1"/>
        <end position="22"/>
    </location>
</feature>
<dbReference type="PANTHER" id="PTHR42996">
    <property type="entry name" value="PHOSPHATE-BINDING PROTEIN PSTS"/>
    <property type="match status" value="1"/>
</dbReference>
<keyword evidence="8" id="KW-0732">Signal</keyword>
<dbReference type="InterPro" id="IPR024370">
    <property type="entry name" value="PBP_domain"/>
</dbReference>
<dbReference type="Proteomes" id="UP001214854">
    <property type="component" value="Unassembled WGS sequence"/>
</dbReference>
<evidence type="ECO:0000256" key="6">
    <source>
        <dbReference type="ARBA" id="ARBA00022592"/>
    </source>
</evidence>